<comment type="similarity">
    <text evidence="4">Belongs to the phosphoglycerate mutase family.</text>
</comment>
<feature type="binding site" evidence="6">
    <location>
        <position position="73"/>
    </location>
    <ligand>
        <name>substrate</name>
    </ligand>
</feature>
<evidence type="ECO:0000313" key="8">
    <source>
        <dbReference type="Proteomes" id="UP000472271"/>
    </source>
</evidence>
<comment type="catalytic activity">
    <reaction evidence="1">
        <text>beta-D-fructose 2,6-bisphosphate + H2O = beta-D-fructose 6-phosphate + phosphate</text>
        <dbReference type="Rhea" id="RHEA:17289"/>
        <dbReference type="ChEBI" id="CHEBI:15377"/>
        <dbReference type="ChEBI" id="CHEBI:43474"/>
        <dbReference type="ChEBI" id="CHEBI:57634"/>
        <dbReference type="ChEBI" id="CHEBI:58579"/>
        <dbReference type="EC" id="3.1.3.46"/>
    </reaction>
</comment>
<proteinExistence type="inferred from homology"/>
<dbReference type="GO" id="GO:0043456">
    <property type="term" value="P:regulation of pentose-phosphate shunt"/>
    <property type="evidence" value="ECO:0007669"/>
    <property type="project" value="TreeGrafter"/>
</dbReference>
<name>A0A672ZGJ7_9TELE</name>
<dbReference type="CDD" id="cd07067">
    <property type="entry name" value="HP_PGM_like"/>
    <property type="match status" value="1"/>
</dbReference>
<dbReference type="Pfam" id="PF00300">
    <property type="entry name" value="His_Phos_1"/>
    <property type="match status" value="1"/>
</dbReference>
<gene>
    <name evidence="7" type="primary">tigarb</name>
</gene>
<accession>A0A672ZGJ7</accession>
<feature type="active site" description="Tele-phosphohistidine intermediate" evidence="5">
    <location>
        <position position="23"/>
    </location>
</feature>
<dbReference type="PROSITE" id="PS00175">
    <property type="entry name" value="PG_MUTASE"/>
    <property type="match status" value="1"/>
</dbReference>
<dbReference type="Gene3D" id="3.40.50.1240">
    <property type="entry name" value="Phosphoglycerate mutase-like"/>
    <property type="match status" value="1"/>
</dbReference>
<feature type="active site" description="Proton donor/acceptor" evidence="5">
    <location>
        <position position="101"/>
    </location>
</feature>
<dbReference type="InterPro" id="IPR051695">
    <property type="entry name" value="Phosphoglycerate_Mutase"/>
</dbReference>
<sequence length="277" mass="29935">MRDPDERAPQLKMFTFSLTLVRHGETQSNRDKLLQGQGVDNPLSETGVLQAEAVGQYLKDITFSNVFVSNLQRAVQTAEIILKSNTHCSGTAMVLDPLLRERGFGIAEGRPKEDLKNMANAAGQSCRDYTPPGGETVGQVKLRFKKFLKVLFKQMLDEHGWSGQDACAGATGAVDASDSEVAPCGLADDGLQGVSLHALVVSHGAYIRVASRHMVEDLKSSLPHGVKMSQLFSPCPNTGISRFILTLSPSESGPVLSAARCVFTNRKDHLEILNAAE</sequence>
<dbReference type="FunCoup" id="A0A672ZGJ7">
    <property type="interactions" value="64"/>
</dbReference>
<reference evidence="7" key="3">
    <citation type="submission" date="2025-09" db="UniProtKB">
        <authorList>
            <consortium name="Ensembl"/>
        </authorList>
    </citation>
    <scope>IDENTIFICATION</scope>
</reference>
<dbReference type="GO" id="GO:0005829">
    <property type="term" value="C:cytosol"/>
    <property type="evidence" value="ECO:0007669"/>
    <property type="project" value="TreeGrafter"/>
</dbReference>
<evidence type="ECO:0000256" key="3">
    <source>
        <dbReference type="ARBA" id="ARBA00022801"/>
    </source>
</evidence>
<evidence type="ECO:0000256" key="5">
    <source>
        <dbReference type="PIRSR" id="PIRSR613078-1"/>
    </source>
</evidence>
<dbReference type="PANTHER" id="PTHR46517">
    <property type="entry name" value="FRUCTOSE-2,6-BISPHOSPHATASE TIGAR"/>
    <property type="match status" value="1"/>
</dbReference>
<dbReference type="Ensembl" id="ENSSORT00005016672.1">
    <property type="protein sequence ID" value="ENSSORP00005016165.1"/>
    <property type="gene ID" value="ENSSORG00005008186.1"/>
</dbReference>
<reference evidence="7" key="2">
    <citation type="submission" date="2025-08" db="UniProtKB">
        <authorList>
            <consortium name="Ensembl"/>
        </authorList>
    </citation>
    <scope>IDENTIFICATION</scope>
</reference>
<dbReference type="InterPro" id="IPR001345">
    <property type="entry name" value="PG/BPGM_mutase_AS"/>
</dbReference>
<dbReference type="EC" id="3.1.3.46" evidence="2"/>
<reference evidence="7" key="1">
    <citation type="submission" date="2019-06" db="EMBL/GenBank/DDBJ databases">
        <authorList>
            <consortium name="Wellcome Sanger Institute Data Sharing"/>
        </authorList>
    </citation>
    <scope>NUCLEOTIDE SEQUENCE [LARGE SCALE GENOMIC DNA]</scope>
</reference>
<feature type="binding site" evidence="6">
    <location>
        <begin position="22"/>
        <end position="29"/>
    </location>
    <ligand>
        <name>substrate</name>
    </ligand>
</feature>
<evidence type="ECO:0000313" key="7">
    <source>
        <dbReference type="Ensembl" id="ENSSORP00005016165.1"/>
    </source>
</evidence>
<dbReference type="GO" id="GO:0004331">
    <property type="term" value="F:fructose-2,6-bisphosphate 2-phosphatase activity"/>
    <property type="evidence" value="ECO:0007669"/>
    <property type="project" value="UniProtKB-EC"/>
</dbReference>
<evidence type="ECO:0000256" key="4">
    <source>
        <dbReference type="ARBA" id="ARBA00038362"/>
    </source>
</evidence>
<dbReference type="Proteomes" id="UP000472271">
    <property type="component" value="Chromosome 12"/>
</dbReference>
<evidence type="ECO:0000256" key="6">
    <source>
        <dbReference type="PIRSR" id="PIRSR613078-2"/>
    </source>
</evidence>
<evidence type="ECO:0000256" key="2">
    <source>
        <dbReference type="ARBA" id="ARBA00013067"/>
    </source>
</evidence>
<dbReference type="PANTHER" id="PTHR46517:SF2">
    <property type="entry name" value="FRUCTOSE-2,6-BISPHOSPHATASE TIGAR B"/>
    <property type="match status" value="1"/>
</dbReference>
<keyword evidence="3" id="KW-0378">Hydrolase</keyword>
<organism evidence="7 8">
    <name type="scientific">Sphaeramia orbicularis</name>
    <name type="common">orbiculate cardinalfish</name>
    <dbReference type="NCBI Taxonomy" id="375764"/>
    <lineage>
        <taxon>Eukaryota</taxon>
        <taxon>Metazoa</taxon>
        <taxon>Chordata</taxon>
        <taxon>Craniata</taxon>
        <taxon>Vertebrata</taxon>
        <taxon>Euteleostomi</taxon>
        <taxon>Actinopterygii</taxon>
        <taxon>Neopterygii</taxon>
        <taxon>Teleostei</taxon>
        <taxon>Neoteleostei</taxon>
        <taxon>Acanthomorphata</taxon>
        <taxon>Gobiaria</taxon>
        <taxon>Kurtiformes</taxon>
        <taxon>Apogonoidei</taxon>
        <taxon>Apogonidae</taxon>
        <taxon>Apogoninae</taxon>
        <taxon>Sphaeramia</taxon>
    </lineage>
</organism>
<dbReference type="OrthoDB" id="354304at2759"/>
<keyword evidence="8" id="KW-1185">Reference proteome</keyword>
<dbReference type="SUPFAM" id="SSF53254">
    <property type="entry name" value="Phosphoglycerate mutase-like"/>
    <property type="match status" value="1"/>
</dbReference>
<protein>
    <recommendedName>
        <fullName evidence="2">fructose-2,6-bisphosphate 2-phosphatase</fullName>
        <ecNumber evidence="2">3.1.3.46</ecNumber>
    </recommendedName>
</protein>
<dbReference type="InParanoid" id="A0A672ZGJ7"/>
<dbReference type="AlphaFoldDB" id="A0A672ZGJ7"/>
<feature type="binding site" evidence="6">
    <location>
        <position position="112"/>
    </location>
    <ligand>
        <name>substrate</name>
    </ligand>
</feature>
<dbReference type="InterPro" id="IPR013078">
    <property type="entry name" value="His_Pase_superF_clade-1"/>
</dbReference>
<evidence type="ECO:0000256" key="1">
    <source>
        <dbReference type="ARBA" id="ARBA00000464"/>
    </source>
</evidence>
<dbReference type="SMART" id="SM00855">
    <property type="entry name" value="PGAM"/>
    <property type="match status" value="1"/>
</dbReference>
<dbReference type="GO" id="GO:0045820">
    <property type="term" value="P:negative regulation of glycolytic process"/>
    <property type="evidence" value="ECO:0007669"/>
    <property type="project" value="TreeGrafter"/>
</dbReference>
<dbReference type="InterPro" id="IPR029033">
    <property type="entry name" value="His_PPase_superfam"/>
</dbReference>